<name>A0A0R3MM75_9BRAD</name>
<protein>
    <submittedName>
        <fullName evidence="1">Uncharacterized protein</fullName>
    </submittedName>
</protein>
<reference evidence="1 2" key="1">
    <citation type="submission" date="2014-03" db="EMBL/GenBank/DDBJ databases">
        <title>Bradyrhizobium valentinum sp. nov., isolated from effective nodules of Lupinus mariae-josephae, a lupine endemic of basic-lime soils in Eastern Spain.</title>
        <authorList>
            <person name="Duran D."/>
            <person name="Rey L."/>
            <person name="Navarro A."/>
            <person name="Busquets A."/>
            <person name="Imperial J."/>
            <person name="Ruiz-Argueso T."/>
        </authorList>
    </citation>
    <scope>NUCLEOTIDE SEQUENCE [LARGE SCALE GENOMIC DNA]</scope>
    <source>
        <strain evidence="1 2">CCBAU 23086</strain>
    </source>
</reference>
<dbReference type="OrthoDB" id="8450309at2"/>
<evidence type="ECO:0000313" key="1">
    <source>
        <dbReference type="EMBL" id="KRR21400.1"/>
    </source>
</evidence>
<dbReference type="AlphaFoldDB" id="A0A0R3MM75"/>
<proteinExistence type="predicted"/>
<dbReference type="Proteomes" id="UP000051660">
    <property type="component" value="Unassembled WGS sequence"/>
</dbReference>
<gene>
    <name evidence="1" type="ORF">CQ14_07060</name>
</gene>
<organism evidence="1 2">
    <name type="scientific">Bradyrhizobium lablabi</name>
    <dbReference type="NCBI Taxonomy" id="722472"/>
    <lineage>
        <taxon>Bacteria</taxon>
        <taxon>Pseudomonadati</taxon>
        <taxon>Pseudomonadota</taxon>
        <taxon>Alphaproteobacteria</taxon>
        <taxon>Hyphomicrobiales</taxon>
        <taxon>Nitrobacteraceae</taxon>
        <taxon>Bradyrhizobium</taxon>
    </lineage>
</organism>
<sequence>MTDPTLPDNGALHRVENAKIDSYETYLKDKHRPPSRGRNGRAWHSHVIKIDGHTYSFLGLGFRKWAYKTDTISFEWQ</sequence>
<evidence type="ECO:0000313" key="2">
    <source>
        <dbReference type="Proteomes" id="UP000051660"/>
    </source>
</evidence>
<comment type="caution">
    <text evidence="1">The sequence shown here is derived from an EMBL/GenBank/DDBJ whole genome shotgun (WGS) entry which is preliminary data.</text>
</comment>
<dbReference type="RefSeq" id="WP_057859859.1">
    <property type="nucleotide sequence ID" value="NZ_LLYB01000081.1"/>
</dbReference>
<dbReference type="EMBL" id="LLYB01000081">
    <property type="protein sequence ID" value="KRR21400.1"/>
    <property type="molecule type" value="Genomic_DNA"/>
</dbReference>
<accession>A0A0R3MM75</accession>